<dbReference type="GO" id="GO:0030655">
    <property type="term" value="P:beta-lactam antibiotic catabolic process"/>
    <property type="evidence" value="ECO:0007669"/>
    <property type="project" value="InterPro"/>
</dbReference>
<dbReference type="Proteomes" id="UP000317593">
    <property type="component" value="Unassembled WGS sequence"/>
</dbReference>
<keyword evidence="1" id="KW-0472">Membrane</keyword>
<evidence type="ECO:0000313" key="3">
    <source>
        <dbReference type="EMBL" id="SMO56676.1"/>
    </source>
</evidence>
<keyword evidence="1" id="KW-0812">Transmembrane</keyword>
<organism evidence="3 4">
    <name type="scientific">Fodinibius sediminis</name>
    <dbReference type="NCBI Taxonomy" id="1214077"/>
    <lineage>
        <taxon>Bacteria</taxon>
        <taxon>Pseudomonadati</taxon>
        <taxon>Balneolota</taxon>
        <taxon>Balneolia</taxon>
        <taxon>Balneolales</taxon>
        <taxon>Balneolaceae</taxon>
        <taxon>Fodinibius</taxon>
    </lineage>
</organism>
<dbReference type="InterPro" id="IPR012338">
    <property type="entry name" value="Beta-lactam/transpept-like"/>
</dbReference>
<feature type="domain" description="Beta-lactamase class A catalytic" evidence="2">
    <location>
        <begin position="79"/>
        <end position="195"/>
    </location>
</feature>
<dbReference type="AlphaFoldDB" id="A0A521CB80"/>
<dbReference type="SUPFAM" id="SSF56601">
    <property type="entry name" value="beta-lactamase/transpeptidase-like"/>
    <property type="match status" value="1"/>
</dbReference>
<evidence type="ECO:0000259" key="2">
    <source>
        <dbReference type="Pfam" id="PF13354"/>
    </source>
</evidence>
<name>A0A521CB80_9BACT</name>
<dbReference type="GO" id="GO:0008800">
    <property type="term" value="F:beta-lactamase activity"/>
    <property type="evidence" value="ECO:0007669"/>
    <property type="project" value="InterPro"/>
</dbReference>
<feature type="transmembrane region" description="Helical" evidence="1">
    <location>
        <begin position="7"/>
        <end position="26"/>
    </location>
</feature>
<evidence type="ECO:0000313" key="4">
    <source>
        <dbReference type="Proteomes" id="UP000317593"/>
    </source>
</evidence>
<dbReference type="Gene3D" id="3.40.710.10">
    <property type="entry name" value="DD-peptidase/beta-lactamase superfamily"/>
    <property type="match status" value="1"/>
</dbReference>
<proteinExistence type="predicted"/>
<dbReference type="OrthoDB" id="1522671at2"/>
<protein>
    <submittedName>
        <fullName evidence="3">Beta-lactamase enzyme family protein</fullName>
    </submittedName>
</protein>
<dbReference type="EMBL" id="FXTH01000005">
    <property type="protein sequence ID" value="SMO56676.1"/>
    <property type="molecule type" value="Genomic_DNA"/>
</dbReference>
<dbReference type="RefSeq" id="WP_142713966.1">
    <property type="nucleotide sequence ID" value="NZ_FXTH01000005.1"/>
</dbReference>
<accession>A0A521CB80</accession>
<keyword evidence="4" id="KW-1185">Reference proteome</keyword>
<evidence type="ECO:0000256" key="1">
    <source>
        <dbReference type="SAM" id="Phobius"/>
    </source>
</evidence>
<sequence>MRILKFIGVTVGTLILVFLIVFGFNLDAVITLFENSDDLQDGQEWVSKTTSLKGLTEYIGQHPRNVAVVSRSAVNPDTTISFGADSAHTMGTLSNFFLLATYARQVEDGTLDRGELIPLRKTDRYQLPFIDASSHENAKNALENKGVVTQNGKVPLHELVQAAIIYNDLAISDFLYYKLGADNIRSTYEVMEVQSTDPPLPFSGLYITINPATSQTTFQPHYEKLSALPKQVFRDTVLIHARKYQEDPAFRARINETFEAAQGLSMQFSSRRDALALFPKSTAGELSRLMLQLQQNQLISPAVSKRIKGLMDWLFEQQSLNSDFKFYGGLYDNRMGLLNGIDYGASTYSGEPFGQAVFFDSLQVAFWFHMSSNLMHQDYQQRLMWDPALRETTLQQITN</sequence>
<reference evidence="3 4" key="1">
    <citation type="submission" date="2017-05" db="EMBL/GenBank/DDBJ databases">
        <authorList>
            <person name="Varghese N."/>
            <person name="Submissions S."/>
        </authorList>
    </citation>
    <scope>NUCLEOTIDE SEQUENCE [LARGE SCALE GENOMIC DNA]</scope>
    <source>
        <strain evidence="3 4">DSM 21194</strain>
    </source>
</reference>
<gene>
    <name evidence="3" type="ORF">SAMN06265218_105220</name>
</gene>
<dbReference type="InterPro" id="IPR045155">
    <property type="entry name" value="Beta-lactam_cat"/>
</dbReference>
<dbReference type="Pfam" id="PF13354">
    <property type="entry name" value="Beta-lactamase2"/>
    <property type="match status" value="1"/>
</dbReference>
<keyword evidence="1" id="KW-1133">Transmembrane helix</keyword>